<dbReference type="PANTHER" id="PTHR38795:SF1">
    <property type="entry name" value="DUF6604 DOMAIN-CONTAINING PROTEIN"/>
    <property type="match status" value="1"/>
</dbReference>
<dbReference type="InterPro" id="IPR046539">
    <property type="entry name" value="DUF6604"/>
</dbReference>
<feature type="region of interest" description="Disordered" evidence="1">
    <location>
        <begin position="46"/>
        <end position="73"/>
    </location>
</feature>
<evidence type="ECO:0000313" key="3">
    <source>
        <dbReference type="EMBL" id="KAK5079750.1"/>
    </source>
</evidence>
<protein>
    <recommendedName>
        <fullName evidence="2">DUF6604 domain-containing protein</fullName>
    </recommendedName>
</protein>
<proteinExistence type="predicted"/>
<dbReference type="PANTHER" id="PTHR38795">
    <property type="entry name" value="DUF6604 DOMAIN-CONTAINING PROTEIN"/>
    <property type="match status" value="1"/>
</dbReference>
<dbReference type="Proteomes" id="UP001345013">
    <property type="component" value="Unassembled WGS sequence"/>
</dbReference>
<feature type="compositionally biased region" description="Basic residues" evidence="1">
    <location>
        <begin position="48"/>
        <end position="63"/>
    </location>
</feature>
<feature type="region of interest" description="Disordered" evidence="1">
    <location>
        <begin position="701"/>
        <end position="722"/>
    </location>
</feature>
<sequence length="914" mass="105001">MLPDFLVGTYRQYKQDTKTIAVWLASTARSYGYIFDASSTNQDDQVVKKKAKAKVKPKPKTKKQQRDAARRIPAQQRKVVIPISDFVPLAAYITEHIKLPTRVPPSMLTVIERVIEARTDCGTWFKNDAIGKDGHKYFIGILQQVHKILQPYTVLLEGLEDEEVTLVDNVFDNLTVEEPSEAFLNAPGFQATAPNLIDRMVYEFTDLFMGCLEGYLEESFAAAALFKDINTLYTHSIQIWQQYKEGKVDLMTASLVSNTAIDFMRRLEEDFFEQFPRFWRIDEDFLKQLKRYDSKHKDAQQIINVMFRAKCNAGGKDMHNKKQADDQLPNAHFNLEVYDDAQHLFLDMMDIFFYFYISSQKFTKVCYRADLVGVWDPETNHSNLSNEEKYRNNARILLEFFPDLGLLATSIATPLAEDELTKSCRNWFDLAAKNGGQPHIHIWALAACRLFCDIHHILGPNIGKPFETVQRIGRDAKAAIANCISMRDREETSCWPVEHDVKVQVNLIERIDNWLFKDEIKDEIMHRARNVRGYKKVDQQLLRHHPLLCGLFEFNIRIQMQELGLLSLGHFHKGAMVAHLYNAVQQEGFCQTEWSDMNFLIELQTPERLFVGGKPKAPEEYLKRIMLYLGISPETFAKGRRQPGMIISKKGSRTLGLPGAVLNVFRGRHGHHSDSEISNTALEVLEKAVDVSYELTRGHENSITIRPRDPSDVKERATKESHKTSKYSPMELLLAAQFGLSRDLPDIKFDYFFLHRSCSTFLRSIYDMVHPAIEKYFPPNLSGEEGPLHLTNFIFSIGLPAAQLRRLVRPHLQHHLAQVAPGARSLIDQQAILRDIGEFLQNKIQNGRFHSRINSQVRQMKGNSEVLICEYREDTSRGSRITFKKHKPIFHKHAACTRSHCVCGANAKLAKKKE</sequence>
<organism evidence="3 4">
    <name type="scientific">Lithohypha guttulata</name>
    <dbReference type="NCBI Taxonomy" id="1690604"/>
    <lineage>
        <taxon>Eukaryota</taxon>
        <taxon>Fungi</taxon>
        <taxon>Dikarya</taxon>
        <taxon>Ascomycota</taxon>
        <taxon>Pezizomycotina</taxon>
        <taxon>Eurotiomycetes</taxon>
        <taxon>Chaetothyriomycetidae</taxon>
        <taxon>Chaetothyriales</taxon>
        <taxon>Trichomeriaceae</taxon>
        <taxon>Lithohypha</taxon>
    </lineage>
</organism>
<evidence type="ECO:0000259" key="2">
    <source>
        <dbReference type="Pfam" id="PF20253"/>
    </source>
</evidence>
<keyword evidence="4" id="KW-1185">Reference proteome</keyword>
<gene>
    <name evidence="3" type="ORF">LTR24_008973</name>
</gene>
<reference evidence="3 4" key="1">
    <citation type="submission" date="2023-08" db="EMBL/GenBank/DDBJ databases">
        <title>Black Yeasts Isolated from many extreme environments.</title>
        <authorList>
            <person name="Coleine C."/>
            <person name="Stajich J.E."/>
            <person name="Selbmann L."/>
        </authorList>
    </citation>
    <scope>NUCLEOTIDE SEQUENCE [LARGE SCALE GENOMIC DNA]</scope>
    <source>
        <strain evidence="3 4">CCFEE 5885</strain>
    </source>
</reference>
<comment type="caution">
    <text evidence="3">The sequence shown here is derived from an EMBL/GenBank/DDBJ whole genome shotgun (WGS) entry which is preliminary data.</text>
</comment>
<feature type="domain" description="DUF6604" evidence="2">
    <location>
        <begin position="11"/>
        <end position="273"/>
    </location>
</feature>
<evidence type="ECO:0000256" key="1">
    <source>
        <dbReference type="SAM" id="MobiDB-lite"/>
    </source>
</evidence>
<accession>A0ABR0K076</accession>
<dbReference type="EMBL" id="JAVRRG010000174">
    <property type="protein sequence ID" value="KAK5079750.1"/>
    <property type="molecule type" value="Genomic_DNA"/>
</dbReference>
<evidence type="ECO:0000313" key="4">
    <source>
        <dbReference type="Proteomes" id="UP001345013"/>
    </source>
</evidence>
<dbReference type="Pfam" id="PF20253">
    <property type="entry name" value="DUF6604"/>
    <property type="match status" value="1"/>
</dbReference>
<name>A0ABR0K076_9EURO</name>